<gene>
    <name evidence="2" type="ORF">C942_00207</name>
</gene>
<keyword evidence="2" id="KW-0378">Hydrolase</keyword>
<dbReference type="SUPFAM" id="SSF56281">
    <property type="entry name" value="Metallo-hydrolase/oxidoreductase"/>
    <property type="match status" value="1"/>
</dbReference>
<protein>
    <submittedName>
        <fullName evidence="2">Metal dependent hydrolase</fullName>
    </submittedName>
</protein>
<dbReference type="AlphaFoldDB" id="L8JK71"/>
<dbReference type="GO" id="GO:0016740">
    <property type="term" value="F:transferase activity"/>
    <property type="evidence" value="ECO:0007669"/>
    <property type="project" value="TreeGrafter"/>
</dbReference>
<evidence type="ECO:0000259" key="1">
    <source>
        <dbReference type="Pfam" id="PF00753"/>
    </source>
</evidence>
<feature type="domain" description="Metallo-beta-lactamase" evidence="1">
    <location>
        <begin position="30"/>
        <end position="90"/>
    </location>
</feature>
<dbReference type="RefSeq" id="WP_007461451.1">
    <property type="nucleotide sequence ID" value="NZ_AMZO01000001.1"/>
</dbReference>
<dbReference type="Proteomes" id="UP000011134">
    <property type="component" value="Unassembled WGS sequence"/>
</dbReference>
<name>L8JK71_9GAMM</name>
<dbReference type="InterPro" id="IPR036866">
    <property type="entry name" value="RibonucZ/Hydroxyglut_hydro"/>
</dbReference>
<comment type="caution">
    <text evidence="2">The sequence shown here is derived from an EMBL/GenBank/DDBJ whole genome shotgun (WGS) entry which is preliminary data.</text>
</comment>
<keyword evidence="3" id="KW-1185">Reference proteome</keyword>
<dbReference type="PANTHER" id="PTHR13754">
    <property type="entry name" value="METALLO-BETA-LACTAMASE SUPERFAMILY PROTEIN"/>
    <property type="match status" value="1"/>
</dbReference>
<evidence type="ECO:0000313" key="3">
    <source>
        <dbReference type="Proteomes" id="UP000011134"/>
    </source>
</evidence>
<dbReference type="PANTHER" id="PTHR13754:SF13">
    <property type="entry name" value="METALLO-BETA-LACTAMASE SUPERFAMILY PROTEIN (AFU_ORTHOLOGUE AFUA_3G07630)"/>
    <property type="match status" value="1"/>
</dbReference>
<dbReference type="GO" id="GO:0016787">
    <property type="term" value="F:hydrolase activity"/>
    <property type="evidence" value="ECO:0007669"/>
    <property type="project" value="UniProtKB-KW"/>
</dbReference>
<dbReference type="CDD" id="cd07713">
    <property type="entry name" value="DHPS-like_MBL-fold"/>
    <property type="match status" value="1"/>
</dbReference>
<dbReference type="EMBL" id="AMZO01000001">
    <property type="protein sequence ID" value="ELR67899.1"/>
    <property type="molecule type" value="Genomic_DNA"/>
</dbReference>
<organism evidence="2 3">
    <name type="scientific">Photobacterium marinum</name>
    <dbReference type="NCBI Taxonomy" id="1056511"/>
    <lineage>
        <taxon>Bacteria</taxon>
        <taxon>Pseudomonadati</taxon>
        <taxon>Pseudomonadota</taxon>
        <taxon>Gammaproteobacteria</taxon>
        <taxon>Vibrionales</taxon>
        <taxon>Vibrionaceae</taxon>
        <taxon>Photobacterium</taxon>
    </lineage>
</organism>
<reference evidence="2 3" key="1">
    <citation type="submission" date="2012-12" db="EMBL/GenBank/DDBJ databases">
        <title>Genome Assembly of Photobacterium sp. AK15.</title>
        <authorList>
            <person name="Khatri I."/>
            <person name="Vaidya B."/>
            <person name="Srinivas T.N.R."/>
            <person name="Subramanian S."/>
            <person name="Pinnaka A."/>
        </authorList>
    </citation>
    <scope>NUCLEOTIDE SEQUENCE [LARGE SCALE GENOMIC DNA]</scope>
    <source>
        <strain evidence="2 3">AK15</strain>
    </source>
</reference>
<dbReference type="PATRIC" id="fig|1056511.3.peg.211"/>
<evidence type="ECO:0000313" key="2">
    <source>
        <dbReference type="EMBL" id="ELR67899.1"/>
    </source>
</evidence>
<dbReference type="Gene3D" id="3.60.15.10">
    <property type="entry name" value="Ribonuclease Z/Hydroxyacylglutathione hydrolase-like"/>
    <property type="match status" value="1"/>
</dbReference>
<dbReference type="InterPro" id="IPR052926">
    <property type="entry name" value="Metallo-beta-lactamase_dom"/>
</dbReference>
<sequence length="281" mass="31279">MKITALVENTRLKSRPDLAVEKGLSFHVSTMDRQILFDAGNDHKFCDNAARLDVSIPDVDAAVVSHWHHDHGGGMGYFLKQNSKAKVYMRQADNVGYAFKFLGLKFDVGINFEMFDGAEKRVELVSKLTEIYPNIFIVTDLASKHPQPQGNQYLYTKGAAGYQLDSFDHELMMIVKEDDGLVIFTGCAHNGVLNMIDTAAELFPDTHIKAVVGGFHLVGLPMFNTIGGTKEDIEELGKRLMCYSVDKFYTCHCTGLKAYEILKGVLGSQLEYLPTGKTIEI</sequence>
<accession>L8JK71</accession>
<dbReference type="Pfam" id="PF00753">
    <property type="entry name" value="Lactamase_B"/>
    <property type="match status" value="1"/>
</dbReference>
<dbReference type="OrthoDB" id="9803916at2"/>
<dbReference type="InterPro" id="IPR001279">
    <property type="entry name" value="Metallo-B-lactamas"/>
</dbReference>
<dbReference type="InterPro" id="IPR041712">
    <property type="entry name" value="DHPS-like_MBL-fold"/>
</dbReference>
<proteinExistence type="predicted"/>